<dbReference type="STRING" id="35608.A0A2U1Q9G4"/>
<gene>
    <name evidence="2" type="ORF">CTI12_AA059380</name>
</gene>
<comment type="similarity">
    <text evidence="1">Belongs to the senescence regulator S40 family.</text>
</comment>
<dbReference type="GO" id="GO:0010150">
    <property type="term" value="P:leaf senescence"/>
    <property type="evidence" value="ECO:0007669"/>
    <property type="project" value="UniProtKB-ARBA"/>
</dbReference>
<sequence>MADWYGKSLMEDQDFQEEDVWGVVQEREVDSNTKVNKFHKVKKRASSSSSTLWTSNDGARMIPRSCNEGRMPQQSSAPMGIPDWSKIYLEKSKGPSDACYGHNTNGHHDVNDDEDDDGKMVPPHEYIARRLARTHITPSSMCEGVGRTLKGRDLSKLRNAILTKTGFLE</sequence>
<dbReference type="AlphaFoldDB" id="A0A2U1Q9G4"/>
<dbReference type="Pfam" id="PF04520">
    <property type="entry name" value="Senescence_reg"/>
    <property type="match status" value="1"/>
</dbReference>
<dbReference type="PANTHER" id="PTHR33083">
    <property type="entry name" value="EXPRESSED PROTEIN"/>
    <property type="match status" value="1"/>
</dbReference>
<dbReference type="Proteomes" id="UP000245207">
    <property type="component" value="Unassembled WGS sequence"/>
</dbReference>
<comment type="caution">
    <text evidence="2">The sequence shown here is derived from an EMBL/GenBank/DDBJ whole genome shotgun (WGS) entry which is preliminary data.</text>
</comment>
<dbReference type="InterPro" id="IPR007608">
    <property type="entry name" value="Senescence_reg_S40"/>
</dbReference>
<evidence type="ECO:0000313" key="2">
    <source>
        <dbReference type="EMBL" id="PWA94552.1"/>
    </source>
</evidence>
<dbReference type="OrthoDB" id="1917735at2759"/>
<accession>A0A2U1Q9G4</accession>
<proteinExistence type="inferred from homology"/>
<name>A0A2U1Q9G4_ARTAN</name>
<evidence type="ECO:0000313" key="3">
    <source>
        <dbReference type="Proteomes" id="UP000245207"/>
    </source>
</evidence>
<dbReference type="PANTHER" id="PTHR33083:SF79">
    <property type="entry name" value="SENESCENCE REGULATOR"/>
    <property type="match status" value="1"/>
</dbReference>
<protein>
    <submittedName>
        <fullName evidence="2">Senescence regulator S40</fullName>
    </submittedName>
</protein>
<evidence type="ECO:0000256" key="1">
    <source>
        <dbReference type="ARBA" id="ARBA00034773"/>
    </source>
</evidence>
<reference evidence="2 3" key="1">
    <citation type="journal article" date="2018" name="Mol. Plant">
        <title>The genome of Artemisia annua provides insight into the evolution of Asteraceae family and artemisinin biosynthesis.</title>
        <authorList>
            <person name="Shen Q."/>
            <person name="Zhang L."/>
            <person name="Liao Z."/>
            <person name="Wang S."/>
            <person name="Yan T."/>
            <person name="Shi P."/>
            <person name="Liu M."/>
            <person name="Fu X."/>
            <person name="Pan Q."/>
            <person name="Wang Y."/>
            <person name="Lv Z."/>
            <person name="Lu X."/>
            <person name="Zhang F."/>
            <person name="Jiang W."/>
            <person name="Ma Y."/>
            <person name="Chen M."/>
            <person name="Hao X."/>
            <person name="Li L."/>
            <person name="Tang Y."/>
            <person name="Lv G."/>
            <person name="Zhou Y."/>
            <person name="Sun X."/>
            <person name="Brodelius P.E."/>
            <person name="Rose J.K.C."/>
            <person name="Tang K."/>
        </authorList>
    </citation>
    <scope>NUCLEOTIDE SEQUENCE [LARGE SCALE GENOMIC DNA]</scope>
    <source>
        <strain evidence="3">cv. Huhao1</strain>
        <tissue evidence="2">Leaf</tissue>
    </source>
</reference>
<organism evidence="2 3">
    <name type="scientific">Artemisia annua</name>
    <name type="common">Sweet wormwood</name>
    <dbReference type="NCBI Taxonomy" id="35608"/>
    <lineage>
        <taxon>Eukaryota</taxon>
        <taxon>Viridiplantae</taxon>
        <taxon>Streptophyta</taxon>
        <taxon>Embryophyta</taxon>
        <taxon>Tracheophyta</taxon>
        <taxon>Spermatophyta</taxon>
        <taxon>Magnoliopsida</taxon>
        <taxon>eudicotyledons</taxon>
        <taxon>Gunneridae</taxon>
        <taxon>Pentapetalae</taxon>
        <taxon>asterids</taxon>
        <taxon>campanulids</taxon>
        <taxon>Asterales</taxon>
        <taxon>Asteraceae</taxon>
        <taxon>Asteroideae</taxon>
        <taxon>Anthemideae</taxon>
        <taxon>Artemisiinae</taxon>
        <taxon>Artemisia</taxon>
    </lineage>
</organism>
<dbReference type="EMBL" id="PKPP01000306">
    <property type="protein sequence ID" value="PWA94552.1"/>
    <property type="molecule type" value="Genomic_DNA"/>
</dbReference>
<keyword evidence="3" id="KW-1185">Reference proteome</keyword>